<keyword evidence="4" id="KW-1185">Reference proteome</keyword>
<reference evidence="3 4" key="1">
    <citation type="submission" date="2017-07" db="EMBL/GenBank/DDBJ databases">
        <title>Complete Genome Sequence of the cosmetic ferment Vitreoscilla filiformis (ATCC15551).</title>
        <authorList>
            <person name="Contreras S."/>
            <person name="Sagory-Zalkind P."/>
            <person name="Blanquart H."/>
            <person name="Iltis A."/>
            <person name="Morand S.C."/>
        </authorList>
    </citation>
    <scope>NUCLEOTIDE SEQUENCE [LARGE SCALE GENOMIC DNA]</scope>
    <source>
        <strain evidence="3 4">ATCC 15551</strain>
    </source>
</reference>
<dbReference type="InterPro" id="IPR012337">
    <property type="entry name" value="RNaseH-like_sf"/>
</dbReference>
<evidence type="ECO:0000256" key="1">
    <source>
        <dbReference type="SAM" id="MobiDB-lite"/>
    </source>
</evidence>
<dbReference type="InterPro" id="IPR027417">
    <property type="entry name" value="P-loop_NTPase"/>
</dbReference>
<dbReference type="SUPFAM" id="SSF53098">
    <property type="entry name" value="Ribonuclease H-like"/>
    <property type="match status" value="1"/>
</dbReference>
<dbReference type="InterPro" id="IPR036397">
    <property type="entry name" value="RNaseH_sf"/>
</dbReference>
<sequence>MHQSEVSMATDTTPITEHGVATLPDQAWERARRRAEIIGPLAQSETVGHEAADAAAQVLGLSRRQVYILIRRARQGSGLVTDLVLGQSSGGKGKGRLPEPIERIIRDLLQKRFLTKQKRSLAAFHREVAQACKAQKLRVPARNTVALRIAGLDPRKVTRRREGQDASRDLQGAGGVPPAVTAPLEQVQIDHTVIDLIVVDERDRQPIGRPYLTIAIDVFTRCVLGMVVTLEAPSAVSVGLCLAHVACDKRPWLEGLDVEMDWPMSGKPMLLYLDNAAEFKSEALRRGCEQHGIRLDYRPLGQPHYGGIVERIIGTAMQMIHDELPGTTFSNPDQRGEYDSEKMAALTLRELERWLALAVGTYHGSVHNGLLQPPAARWAEAVARIGVPAVVTRATAFLVDFLPILRRTLTRTGFRHRPHPLLRRRAQTLDRTARPPALFPDPARPARHQPYLGAGTGGSALTLEIPYRTLSHPAVTLWEQRQALAKLRQQGREQVDESVLFRMIGQMREIVTTAQKATRKARRDADRRQHLKASARPDKPVPPGTDITDPQADNLPPAKPFDPDRGVVAVDEYPIIDLSHLLPAAQGLARLPADERVQRIRADRWIGYPRAVEALNRLETLYAWPNKQRMPNLLLVGPTNNGKSMIIEKFRRTHPASSDADQEHIPVLVVQMPSEPSVMRFYVALLAAMGAPLRPRPRLPEMEQLALALLRKVGVRMLVIDELHNVLAGNSVNRREFLNLLRFLGNELRIPLVGVGTRDAYLAIRSDDQLENRFEPMMLPVWEDNDDCCSLLASFAASLPLRRSSPIATADMARYLLARSEGTIGELAHLLMAAAIAAVESGEEAINHRTLSMADYTGPSERRRQFERELM</sequence>
<evidence type="ECO:0000313" key="3">
    <source>
        <dbReference type="EMBL" id="ASM77948.1"/>
    </source>
</evidence>
<gene>
    <name evidence="3" type="ORF">VITFI_CDS2170</name>
</gene>
<dbReference type="KEGG" id="vff:VITFI_CDS2170"/>
<dbReference type="EMBL" id="CP022423">
    <property type="protein sequence ID" value="ASM77948.1"/>
    <property type="molecule type" value="Genomic_DNA"/>
</dbReference>
<feature type="compositionally biased region" description="Basic and acidic residues" evidence="1">
    <location>
        <begin position="157"/>
        <end position="168"/>
    </location>
</feature>
<evidence type="ECO:0000259" key="2">
    <source>
        <dbReference type="PROSITE" id="PS50994"/>
    </source>
</evidence>
<feature type="region of interest" description="Disordered" evidence="1">
    <location>
        <begin position="426"/>
        <end position="455"/>
    </location>
</feature>
<feature type="domain" description="Integrase catalytic" evidence="2">
    <location>
        <begin position="179"/>
        <end position="382"/>
    </location>
</feature>
<dbReference type="Gene3D" id="3.30.420.10">
    <property type="entry name" value="Ribonuclease H-like superfamily/Ribonuclease H"/>
    <property type="match status" value="1"/>
</dbReference>
<dbReference type="GO" id="GO:0003676">
    <property type="term" value="F:nucleic acid binding"/>
    <property type="evidence" value="ECO:0007669"/>
    <property type="project" value="InterPro"/>
</dbReference>
<feature type="region of interest" description="Disordered" evidence="1">
    <location>
        <begin position="157"/>
        <end position="177"/>
    </location>
</feature>
<name>A0A221KFY6_VITFI</name>
<dbReference type="GO" id="GO:0015074">
    <property type="term" value="P:DNA integration"/>
    <property type="evidence" value="ECO:0007669"/>
    <property type="project" value="InterPro"/>
</dbReference>
<dbReference type="InterPro" id="IPR001584">
    <property type="entry name" value="Integrase_cat-core"/>
</dbReference>
<evidence type="ECO:0000313" key="4">
    <source>
        <dbReference type="Proteomes" id="UP000199729"/>
    </source>
</evidence>
<feature type="region of interest" description="Disordered" evidence="1">
    <location>
        <begin position="514"/>
        <end position="563"/>
    </location>
</feature>
<accession>A0A221KFY6</accession>
<dbReference type="PROSITE" id="PS50994">
    <property type="entry name" value="INTEGRASE"/>
    <property type="match status" value="1"/>
</dbReference>
<proteinExistence type="predicted"/>
<feature type="region of interest" description="Disordered" evidence="1">
    <location>
        <begin position="1"/>
        <end position="24"/>
    </location>
</feature>
<dbReference type="AlphaFoldDB" id="A0A221KFY6"/>
<dbReference type="Gene3D" id="3.40.50.300">
    <property type="entry name" value="P-loop containing nucleotide triphosphate hydrolases"/>
    <property type="match status" value="1"/>
</dbReference>
<protein>
    <submittedName>
        <fullName evidence="3">TniA protein</fullName>
    </submittedName>
</protein>
<organism evidence="3 4">
    <name type="scientific">Vitreoscilla filiformis</name>
    <dbReference type="NCBI Taxonomy" id="63"/>
    <lineage>
        <taxon>Bacteria</taxon>
        <taxon>Pseudomonadati</taxon>
        <taxon>Pseudomonadota</taxon>
        <taxon>Betaproteobacteria</taxon>
        <taxon>Neisseriales</taxon>
        <taxon>Neisseriaceae</taxon>
        <taxon>Vitreoscilla</taxon>
    </lineage>
</organism>
<dbReference type="SUPFAM" id="SSF52540">
    <property type="entry name" value="P-loop containing nucleoside triphosphate hydrolases"/>
    <property type="match status" value="1"/>
</dbReference>
<dbReference type="Proteomes" id="UP000199729">
    <property type="component" value="Chromosome"/>
</dbReference>
<dbReference type="InterPro" id="IPR008868">
    <property type="entry name" value="TniB"/>
</dbReference>
<dbReference type="Pfam" id="PF05621">
    <property type="entry name" value="TniB"/>
    <property type="match status" value="1"/>
</dbReference>
<feature type="compositionally biased region" description="Polar residues" evidence="1">
    <location>
        <begin position="1"/>
        <end position="15"/>
    </location>
</feature>